<dbReference type="OrthoDB" id="7067273at2"/>
<dbReference type="Pfam" id="PF02229">
    <property type="entry name" value="PC4"/>
    <property type="match status" value="1"/>
</dbReference>
<dbReference type="GO" id="GO:0004812">
    <property type="term" value="F:aminoacyl-tRNA ligase activity"/>
    <property type="evidence" value="ECO:0007669"/>
    <property type="project" value="UniProtKB-KW"/>
</dbReference>
<protein>
    <submittedName>
        <fullName evidence="2">Seryl-tRNA synthetase</fullName>
    </submittedName>
</protein>
<keyword evidence="2" id="KW-0436">Ligase</keyword>
<dbReference type="EMBL" id="JPVQ01000024">
    <property type="protein sequence ID" value="KGR90166.1"/>
    <property type="molecule type" value="Genomic_DNA"/>
</dbReference>
<dbReference type="InterPro" id="IPR017154">
    <property type="entry name" value="PC4-like"/>
</dbReference>
<dbReference type="Proteomes" id="UP000030595">
    <property type="component" value="Unassembled WGS sequence"/>
</dbReference>
<keyword evidence="3" id="KW-1185">Reference proteome</keyword>
<name>A0A0A3IZM2_9BACL</name>
<dbReference type="AlphaFoldDB" id="A0A0A3IZM2"/>
<comment type="caution">
    <text evidence="2">The sequence shown here is derived from an EMBL/GenBank/DDBJ whole genome shotgun (WGS) entry which is preliminary data.</text>
</comment>
<dbReference type="GO" id="GO:0003677">
    <property type="term" value="F:DNA binding"/>
    <property type="evidence" value="ECO:0007669"/>
    <property type="project" value="InterPro"/>
</dbReference>
<organism evidence="2 3">
    <name type="scientific">Ureibacillus massiliensis 4400831 = CIP 108448 = CCUG 49529</name>
    <dbReference type="NCBI Taxonomy" id="1211035"/>
    <lineage>
        <taxon>Bacteria</taxon>
        <taxon>Bacillati</taxon>
        <taxon>Bacillota</taxon>
        <taxon>Bacilli</taxon>
        <taxon>Bacillales</taxon>
        <taxon>Caryophanaceae</taxon>
        <taxon>Ureibacillus</taxon>
    </lineage>
</organism>
<keyword evidence="2" id="KW-0030">Aminoacyl-tRNA synthetase</keyword>
<dbReference type="eggNOG" id="COG4443">
    <property type="taxonomic scope" value="Bacteria"/>
</dbReference>
<dbReference type="RefSeq" id="WP_036177518.1">
    <property type="nucleotide sequence ID" value="NZ_AVCZ01000024.1"/>
</dbReference>
<dbReference type="Gene3D" id="2.30.31.70">
    <property type="match status" value="1"/>
</dbReference>
<feature type="domain" description="Transcriptional coactivator p15 (PC4) C-terminal" evidence="1">
    <location>
        <begin position="19"/>
        <end position="67"/>
    </location>
</feature>
<evidence type="ECO:0000259" key="1">
    <source>
        <dbReference type="Pfam" id="PF02229"/>
    </source>
</evidence>
<evidence type="ECO:0000313" key="3">
    <source>
        <dbReference type="Proteomes" id="UP000030595"/>
    </source>
</evidence>
<proteinExistence type="predicted"/>
<evidence type="ECO:0000313" key="2">
    <source>
        <dbReference type="EMBL" id="KGR90166.1"/>
    </source>
</evidence>
<accession>A0A0A3IZM2</accession>
<gene>
    <name evidence="2" type="ORF">CD30_13015</name>
</gene>
<sequence>MAEIKFEITKQIAVLSESPKGWTKELNLISWNGREPKYDIRDWAPNHEKMGKGVTLSNEEVDKLIEALQSLD</sequence>
<dbReference type="PIRSF" id="PIRSF037246">
    <property type="entry name" value="UCP037246"/>
    <property type="match status" value="1"/>
</dbReference>
<reference evidence="2 3" key="1">
    <citation type="submission" date="2014-02" db="EMBL/GenBank/DDBJ databases">
        <title>Draft genome sequence of Lysinibacillus massiliensis CCUG 49529.</title>
        <authorList>
            <person name="Zhang F."/>
            <person name="Wang G."/>
            <person name="Zhang L."/>
        </authorList>
    </citation>
    <scope>NUCLEOTIDE SEQUENCE [LARGE SCALE GENOMIC DNA]</scope>
    <source>
        <strain evidence="2 3">CCUG 49529</strain>
    </source>
</reference>
<dbReference type="InterPro" id="IPR003173">
    <property type="entry name" value="PC4_C"/>
</dbReference>
<dbReference type="GO" id="GO:0006355">
    <property type="term" value="P:regulation of DNA-templated transcription"/>
    <property type="evidence" value="ECO:0007669"/>
    <property type="project" value="InterPro"/>
</dbReference>